<dbReference type="EMBL" id="LR796337">
    <property type="protein sequence ID" value="CAB4137341.1"/>
    <property type="molecule type" value="Genomic_DNA"/>
</dbReference>
<gene>
    <name evidence="1" type="ORF">UFOVP318_24</name>
</gene>
<name>A0A6J5LT48_9CAUD</name>
<proteinExistence type="predicted"/>
<organism evidence="1">
    <name type="scientific">uncultured Caudovirales phage</name>
    <dbReference type="NCBI Taxonomy" id="2100421"/>
    <lineage>
        <taxon>Viruses</taxon>
        <taxon>Duplodnaviria</taxon>
        <taxon>Heunggongvirae</taxon>
        <taxon>Uroviricota</taxon>
        <taxon>Caudoviricetes</taxon>
        <taxon>Peduoviridae</taxon>
        <taxon>Maltschvirus</taxon>
        <taxon>Maltschvirus maltsch</taxon>
    </lineage>
</organism>
<protein>
    <submittedName>
        <fullName evidence="1">Uncharacterized protein</fullName>
    </submittedName>
</protein>
<reference evidence="1" key="1">
    <citation type="submission" date="2020-04" db="EMBL/GenBank/DDBJ databases">
        <authorList>
            <person name="Chiriac C."/>
            <person name="Salcher M."/>
            <person name="Ghai R."/>
            <person name="Kavagutti S V."/>
        </authorList>
    </citation>
    <scope>NUCLEOTIDE SEQUENCE</scope>
</reference>
<evidence type="ECO:0000313" key="1">
    <source>
        <dbReference type="EMBL" id="CAB4137341.1"/>
    </source>
</evidence>
<sequence>MKEFEQCNILGCEVYHNGYQGGDAGHGGYVTIHFKDICGTSMMLNGEDVNEFEFTFQGDSERDTLIQALEYVLTELKKDQRK</sequence>
<accession>A0A6J5LT48</accession>